<feature type="region of interest" description="Disordered" evidence="1">
    <location>
        <begin position="179"/>
        <end position="216"/>
    </location>
</feature>
<dbReference type="AlphaFoldDB" id="A0A5C6XKP9"/>
<name>A0A5C6XKP9_9DELT</name>
<accession>A0A5C6XKP9</accession>
<dbReference type="OrthoDB" id="5512858at2"/>
<evidence type="ECO:0000256" key="1">
    <source>
        <dbReference type="SAM" id="MobiDB-lite"/>
    </source>
</evidence>
<gene>
    <name evidence="3" type="ORF">FRC96_02195</name>
</gene>
<feature type="chain" id="PRO_5023047084" description="Lipoprotein" evidence="2">
    <location>
        <begin position="29"/>
        <end position="216"/>
    </location>
</feature>
<evidence type="ECO:0000313" key="3">
    <source>
        <dbReference type="EMBL" id="TXD42980.1"/>
    </source>
</evidence>
<proteinExistence type="predicted"/>
<sequence>MVRAYRWGIALIALLLVAACQSNPPAMGGTGGGPTEGSSSRMIDEEFGPLSQEQIEGFHREMLSQYSQLDLQYERYDEALIQAQQDALVAMPAELAEEHERIARRHLGIARHHEDRLLLDLGDEQARINDRELAEINRALGSWHQNRSTAAQLPTEGELDQMWLLREELSSAREQMLEIHLPDESLDDTLDDVPPQAPGEPEDDPWRGEPAPPDQF</sequence>
<comment type="caution">
    <text evidence="3">The sequence shown here is derived from an EMBL/GenBank/DDBJ whole genome shotgun (WGS) entry which is preliminary data.</text>
</comment>
<evidence type="ECO:0000313" key="4">
    <source>
        <dbReference type="Proteomes" id="UP000321046"/>
    </source>
</evidence>
<reference evidence="3 4" key="1">
    <citation type="submission" date="2019-08" db="EMBL/GenBank/DDBJ databases">
        <title>Bradymonadales sp. TMQ2.</title>
        <authorList>
            <person name="Liang Q."/>
        </authorList>
    </citation>
    <scope>NUCLEOTIDE SEQUENCE [LARGE SCALE GENOMIC DNA]</scope>
    <source>
        <strain evidence="3 4">TMQ2</strain>
    </source>
</reference>
<feature type="signal peptide" evidence="2">
    <location>
        <begin position="1"/>
        <end position="28"/>
    </location>
</feature>
<protein>
    <recommendedName>
        <fullName evidence="5">Lipoprotein</fullName>
    </recommendedName>
</protein>
<evidence type="ECO:0000256" key="2">
    <source>
        <dbReference type="SAM" id="SignalP"/>
    </source>
</evidence>
<dbReference type="RefSeq" id="WP_146972399.1">
    <property type="nucleotide sequence ID" value="NZ_VOSL01000011.1"/>
</dbReference>
<keyword evidence="2" id="KW-0732">Signal</keyword>
<organism evidence="3 4">
    <name type="scientific">Lujinxingia vulgaris</name>
    <dbReference type="NCBI Taxonomy" id="2600176"/>
    <lineage>
        <taxon>Bacteria</taxon>
        <taxon>Deltaproteobacteria</taxon>
        <taxon>Bradymonadales</taxon>
        <taxon>Lujinxingiaceae</taxon>
        <taxon>Lujinxingia</taxon>
    </lineage>
</organism>
<dbReference type="PROSITE" id="PS51257">
    <property type="entry name" value="PROKAR_LIPOPROTEIN"/>
    <property type="match status" value="1"/>
</dbReference>
<dbReference type="EMBL" id="VOSL01000011">
    <property type="protein sequence ID" value="TXD42980.1"/>
    <property type="molecule type" value="Genomic_DNA"/>
</dbReference>
<evidence type="ECO:0008006" key="5">
    <source>
        <dbReference type="Google" id="ProtNLM"/>
    </source>
</evidence>
<dbReference type="Proteomes" id="UP000321046">
    <property type="component" value="Unassembled WGS sequence"/>
</dbReference>